<dbReference type="InterPro" id="IPR001320">
    <property type="entry name" value="Iontro_rcpt_C"/>
</dbReference>
<evidence type="ECO:0000256" key="1">
    <source>
        <dbReference type="ARBA" id="ARBA00022729"/>
    </source>
</evidence>
<dbReference type="GO" id="GO:0015276">
    <property type="term" value="F:ligand-gated monoatomic ion channel activity"/>
    <property type="evidence" value="ECO:0007669"/>
    <property type="project" value="InterPro"/>
</dbReference>
<dbReference type="Proteomes" id="UP000594749">
    <property type="component" value="Chromosome"/>
</dbReference>
<dbReference type="RefSeq" id="WP_025803167.1">
    <property type="nucleotide sequence ID" value="NZ_CP053842.1"/>
</dbReference>
<evidence type="ECO:0000313" key="5">
    <source>
        <dbReference type="EMBL" id="QOQ87599.1"/>
    </source>
</evidence>
<dbReference type="InterPro" id="IPR001638">
    <property type="entry name" value="Solute-binding_3/MltF_N"/>
</dbReference>
<dbReference type="CDD" id="cd13624">
    <property type="entry name" value="PBP2_Arg_Lys_His"/>
    <property type="match status" value="1"/>
</dbReference>
<gene>
    <name evidence="5" type="ORF">IMC76_01965</name>
</gene>
<accession>A0A7M1LG76</accession>
<feature type="domain" description="Ionotropic glutamate receptor C-terminal" evidence="4">
    <location>
        <begin position="24"/>
        <end position="241"/>
    </location>
</feature>
<keyword evidence="6" id="KW-1185">Reference proteome</keyword>
<dbReference type="PANTHER" id="PTHR35936:SF17">
    <property type="entry name" value="ARGININE-BINDING EXTRACELLULAR PROTEIN ARTP"/>
    <property type="match status" value="1"/>
</dbReference>
<feature type="signal peptide" evidence="2">
    <location>
        <begin position="1"/>
        <end position="22"/>
    </location>
</feature>
<dbReference type="GO" id="GO:0016020">
    <property type="term" value="C:membrane"/>
    <property type="evidence" value="ECO:0007669"/>
    <property type="project" value="InterPro"/>
</dbReference>
<feature type="chain" id="PRO_5029907166" evidence="2">
    <location>
        <begin position="23"/>
        <end position="243"/>
    </location>
</feature>
<organism evidence="5 6">
    <name type="scientific">Campylobacter corcagiensis</name>
    <dbReference type="NCBI Taxonomy" id="1448857"/>
    <lineage>
        <taxon>Bacteria</taxon>
        <taxon>Pseudomonadati</taxon>
        <taxon>Campylobacterota</taxon>
        <taxon>Epsilonproteobacteria</taxon>
        <taxon>Campylobacterales</taxon>
        <taxon>Campylobacteraceae</taxon>
        <taxon>Campylobacter</taxon>
    </lineage>
</organism>
<dbReference type="SMART" id="SM00079">
    <property type="entry name" value="PBPe"/>
    <property type="match status" value="1"/>
</dbReference>
<reference evidence="5 6" key="1">
    <citation type="submission" date="2020-10" db="EMBL/GenBank/DDBJ databases">
        <title>Campylobacter and Helicobacter PacBio genomes.</title>
        <authorList>
            <person name="Lane C."/>
        </authorList>
    </citation>
    <scope>NUCLEOTIDE SEQUENCE [LARGE SCALE GENOMIC DNA]</scope>
    <source>
        <strain evidence="5 6">2016D-0077</strain>
    </source>
</reference>
<feature type="domain" description="Solute-binding protein family 3/N-terminal" evidence="3">
    <location>
        <begin position="24"/>
        <end position="243"/>
    </location>
</feature>
<sequence>MKKFAKFLVAACVLVGANALSAEVIKVGTNANFPPFEYLDENNTITGFDIELVDVLSKKVGFDYEIVNMGFDGLIPALKSGKIDMVASGMSATEARKKAADFTDSYFVTENVFIKRASDDSIKTKDDIKAKSVGTQLGTVQEIAIRELKGIKPVTMEDPITVILALKNGKIDAAVFDTSVAYGYIKENPELVEFHKEPDGSEGFSFAFNKGKKTELVSKINDALRELKEDGTFDKLLDKYNLK</sequence>
<protein>
    <submittedName>
        <fullName evidence="5">Basic amino acid ABC transporter substrate-binding protein</fullName>
    </submittedName>
</protein>
<dbReference type="AlphaFoldDB" id="A0A7M1LG76"/>
<dbReference type="OrthoDB" id="5431130at2"/>
<evidence type="ECO:0000256" key="2">
    <source>
        <dbReference type="SAM" id="SignalP"/>
    </source>
</evidence>
<dbReference type="SUPFAM" id="SSF53850">
    <property type="entry name" value="Periplasmic binding protein-like II"/>
    <property type="match status" value="1"/>
</dbReference>
<evidence type="ECO:0000259" key="4">
    <source>
        <dbReference type="SMART" id="SM00079"/>
    </source>
</evidence>
<keyword evidence="1 2" id="KW-0732">Signal</keyword>
<dbReference type="SMART" id="SM00062">
    <property type="entry name" value="PBPb"/>
    <property type="match status" value="1"/>
</dbReference>
<dbReference type="EMBL" id="CP063078">
    <property type="protein sequence ID" value="QOQ87599.1"/>
    <property type="molecule type" value="Genomic_DNA"/>
</dbReference>
<dbReference type="PANTHER" id="PTHR35936">
    <property type="entry name" value="MEMBRANE-BOUND LYTIC MUREIN TRANSGLYCOSYLASE F"/>
    <property type="match status" value="1"/>
</dbReference>
<name>A0A7M1LG76_9BACT</name>
<dbReference type="Pfam" id="PF00497">
    <property type="entry name" value="SBP_bac_3"/>
    <property type="match status" value="1"/>
</dbReference>
<evidence type="ECO:0000313" key="6">
    <source>
        <dbReference type="Proteomes" id="UP000594749"/>
    </source>
</evidence>
<proteinExistence type="predicted"/>
<dbReference type="Gene3D" id="3.40.190.10">
    <property type="entry name" value="Periplasmic binding protein-like II"/>
    <property type="match status" value="2"/>
</dbReference>
<evidence type="ECO:0000259" key="3">
    <source>
        <dbReference type="SMART" id="SM00062"/>
    </source>
</evidence>